<dbReference type="InterPro" id="IPR021514">
    <property type="entry name" value="DUF3176"/>
</dbReference>
<keyword evidence="2" id="KW-1133">Transmembrane helix</keyword>
<feature type="compositionally biased region" description="Basic and acidic residues" evidence="1">
    <location>
        <begin position="609"/>
        <end position="620"/>
    </location>
</feature>
<dbReference type="EMBL" id="MOOB01000009">
    <property type="protein sequence ID" value="OQE91527.1"/>
    <property type="molecule type" value="Genomic_DNA"/>
</dbReference>
<evidence type="ECO:0008006" key="5">
    <source>
        <dbReference type="Google" id="ProtNLM"/>
    </source>
</evidence>
<name>A0A1V6YW34_PENNA</name>
<proteinExistence type="predicted"/>
<comment type="caution">
    <text evidence="3">The sequence shown here is derived from an EMBL/GenBank/DDBJ whole genome shotgun (WGS) entry which is preliminary data.</text>
</comment>
<dbReference type="OMA" id="IVENIAW"/>
<feature type="region of interest" description="Disordered" evidence="1">
    <location>
        <begin position="18"/>
        <end position="75"/>
    </location>
</feature>
<keyword evidence="4" id="KW-1185">Reference proteome</keyword>
<feature type="transmembrane region" description="Helical" evidence="2">
    <location>
        <begin position="572"/>
        <end position="591"/>
    </location>
</feature>
<evidence type="ECO:0000256" key="1">
    <source>
        <dbReference type="SAM" id="MobiDB-lite"/>
    </source>
</evidence>
<protein>
    <recommendedName>
        <fullName evidence="5">Transmembrane protein</fullName>
    </recommendedName>
</protein>
<dbReference type="Proteomes" id="UP000191691">
    <property type="component" value="Unassembled WGS sequence"/>
</dbReference>
<evidence type="ECO:0000313" key="4">
    <source>
        <dbReference type="Proteomes" id="UP000191691"/>
    </source>
</evidence>
<gene>
    <name evidence="3" type="ORF">PENNAL_c0009G01678</name>
</gene>
<evidence type="ECO:0000256" key="2">
    <source>
        <dbReference type="SAM" id="Phobius"/>
    </source>
</evidence>
<evidence type="ECO:0000313" key="3">
    <source>
        <dbReference type="EMBL" id="OQE91527.1"/>
    </source>
</evidence>
<feature type="compositionally biased region" description="Polar residues" evidence="1">
    <location>
        <begin position="65"/>
        <end position="74"/>
    </location>
</feature>
<feature type="transmembrane region" description="Helical" evidence="2">
    <location>
        <begin position="494"/>
        <end position="517"/>
    </location>
</feature>
<feature type="compositionally biased region" description="Low complexity" evidence="1">
    <location>
        <begin position="52"/>
        <end position="64"/>
    </location>
</feature>
<dbReference type="Pfam" id="PF11374">
    <property type="entry name" value="DUF3176"/>
    <property type="match status" value="1"/>
</dbReference>
<feature type="transmembrane region" description="Helical" evidence="2">
    <location>
        <begin position="164"/>
        <end position="186"/>
    </location>
</feature>
<sequence>MNSDSDAVSFALQAFSNASATSTTAEVRASSATSLLDNPSPGEGERDSEYARNSSISRGSRCSSPPQNQVASSTGREDEPAVCVVAMVAVLINRQGTTLAAWHLSIAPNTVISVLATVSKTCLLLPVTASISQLKWLHFNRAHRLSDLDLYDNVSRGPLGALFFVFRLPLSLGALGAIITIVALAFDPFAQQLISFPSRQAATHNETAFFRISQTYESGAYYNNQNNIVGEEPFITGFSDRFRRAPSPVQPPSAPGQITPATSYWVRPGNAKMSLSRSLTLASIPWTQDQRTVISADCNITTPGGFHLASKRRHQSSTFQYTLLNSTAGPSRTDADLINFAVWRLIGLNLSEFEVLECRLSLTAFLYRNVSVSQNILNIQDEIPIPLEGVGSPNPGLAWFRPSVGNFPPEVMFALHSADYSKITDVLSEIFNAQAMTPWGEATALMIDVLLASNLSRIVENIAWGMTERIRTGRNSTIASGVAYHPETYIHVNWPWITLPVLVVIGASILLACSIIFNSRHSAALWKSSNLAVLLHSVEGLGDYGHLPSSSNDAPLASIEALADKLRVSRSVSCLLGLALFLATSFLVTYATCVQSPRKQSERSGSIPREPEKISTDIAT</sequence>
<dbReference type="PANTHER" id="PTHR35394">
    <property type="entry name" value="DUF3176 DOMAIN-CONTAINING PROTEIN"/>
    <property type="match status" value="1"/>
</dbReference>
<reference evidence="4" key="1">
    <citation type="journal article" date="2017" name="Nat. Microbiol.">
        <title>Global analysis of biosynthetic gene clusters reveals vast potential of secondary metabolite production in Penicillium species.</title>
        <authorList>
            <person name="Nielsen J.C."/>
            <person name="Grijseels S."/>
            <person name="Prigent S."/>
            <person name="Ji B."/>
            <person name="Dainat J."/>
            <person name="Nielsen K.F."/>
            <person name="Frisvad J.C."/>
            <person name="Workman M."/>
            <person name="Nielsen J."/>
        </authorList>
    </citation>
    <scope>NUCLEOTIDE SEQUENCE [LARGE SCALE GENOMIC DNA]</scope>
    <source>
        <strain evidence="4">IBT 13039</strain>
    </source>
</reference>
<keyword evidence="2" id="KW-0812">Transmembrane</keyword>
<feature type="region of interest" description="Disordered" evidence="1">
    <location>
        <begin position="600"/>
        <end position="620"/>
    </location>
</feature>
<organism evidence="3 4">
    <name type="scientific">Penicillium nalgiovense</name>
    <dbReference type="NCBI Taxonomy" id="60175"/>
    <lineage>
        <taxon>Eukaryota</taxon>
        <taxon>Fungi</taxon>
        <taxon>Dikarya</taxon>
        <taxon>Ascomycota</taxon>
        <taxon>Pezizomycotina</taxon>
        <taxon>Eurotiomycetes</taxon>
        <taxon>Eurotiomycetidae</taxon>
        <taxon>Eurotiales</taxon>
        <taxon>Aspergillaceae</taxon>
        <taxon>Penicillium</taxon>
    </lineage>
</organism>
<keyword evidence="2" id="KW-0472">Membrane</keyword>
<dbReference type="PANTHER" id="PTHR35394:SF5">
    <property type="entry name" value="DUF3176 DOMAIN-CONTAINING PROTEIN"/>
    <property type="match status" value="1"/>
</dbReference>
<accession>A0A1V6YW34</accession>
<dbReference type="AlphaFoldDB" id="A0A1V6YW34"/>
<dbReference type="STRING" id="60175.A0A1V6YW34"/>